<dbReference type="PROSITE" id="PS01031">
    <property type="entry name" value="SHSP"/>
    <property type="match status" value="1"/>
</dbReference>
<dbReference type="GO" id="GO:0009408">
    <property type="term" value="P:response to heat"/>
    <property type="evidence" value="ECO:0007669"/>
    <property type="project" value="TreeGrafter"/>
</dbReference>
<dbReference type="WBParaSite" id="PTRK_0000588300.1">
    <property type="protein sequence ID" value="PTRK_0000588300.1"/>
    <property type="gene ID" value="PTRK_0000588300"/>
</dbReference>
<evidence type="ECO:0000259" key="4">
    <source>
        <dbReference type="PROSITE" id="PS01031"/>
    </source>
</evidence>
<organism evidence="5 6">
    <name type="scientific">Parastrongyloides trichosuri</name>
    <name type="common">Possum-specific nematode worm</name>
    <dbReference type="NCBI Taxonomy" id="131310"/>
    <lineage>
        <taxon>Eukaryota</taxon>
        <taxon>Metazoa</taxon>
        <taxon>Ecdysozoa</taxon>
        <taxon>Nematoda</taxon>
        <taxon>Chromadorea</taxon>
        <taxon>Rhabditida</taxon>
        <taxon>Tylenchina</taxon>
        <taxon>Panagrolaimomorpha</taxon>
        <taxon>Strongyloidoidea</taxon>
        <taxon>Strongyloididae</taxon>
        <taxon>Parastrongyloides</taxon>
    </lineage>
</organism>
<dbReference type="Proteomes" id="UP000038045">
    <property type="component" value="Unplaced"/>
</dbReference>
<dbReference type="CDD" id="cd06526">
    <property type="entry name" value="metazoan_ACD"/>
    <property type="match status" value="1"/>
</dbReference>
<dbReference type="Gene3D" id="2.60.40.790">
    <property type="match status" value="1"/>
</dbReference>
<comment type="similarity">
    <text evidence="2 3">Belongs to the small heat shock protein (HSP20) family.</text>
</comment>
<dbReference type="SUPFAM" id="SSF49764">
    <property type="entry name" value="HSP20-like chaperones"/>
    <property type="match status" value="1"/>
</dbReference>
<dbReference type="PANTHER" id="PTHR45640:SF13">
    <property type="entry name" value="HEAT SHOCK PROTEIN 22-RELATED"/>
    <property type="match status" value="1"/>
</dbReference>
<dbReference type="GO" id="GO:0005634">
    <property type="term" value="C:nucleus"/>
    <property type="evidence" value="ECO:0007669"/>
    <property type="project" value="TreeGrafter"/>
</dbReference>
<evidence type="ECO:0000256" key="3">
    <source>
        <dbReference type="RuleBase" id="RU003616"/>
    </source>
</evidence>
<sequence length="162" mass="18910">MSDRWMNPFSRESSLFPWGDHFYSPFDQARRMFNEMDRMFAFPNYTRNIGAGEAYRFGDGCDEVINKDGNFSIKMDVSHFSPNELKVDIADRCLIIEGKHEEKNDNYGSIQRMFVRKYLLPEGVKEEDVKSELTKDGFLTIQAKNNAAIEDKKVKNVPIEYK</sequence>
<dbReference type="InterPro" id="IPR002068">
    <property type="entry name" value="A-crystallin/Hsp20_dom"/>
</dbReference>
<proteinExistence type="inferred from homology"/>
<dbReference type="Pfam" id="PF00011">
    <property type="entry name" value="HSP20"/>
    <property type="match status" value="1"/>
</dbReference>
<dbReference type="PANTHER" id="PTHR45640">
    <property type="entry name" value="HEAT SHOCK PROTEIN HSP-12.2-RELATED"/>
    <property type="match status" value="1"/>
</dbReference>
<keyword evidence="5" id="KW-1185">Reference proteome</keyword>
<evidence type="ECO:0000256" key="1">
    <source>
        <dbReference type="ARBA" id="ARBA00023016"/>
    </source>
</evidence>
<dbReference type="GO" id="GO:0042026">
    <property type="term" value="P:protein refolding"/>
    <property type="evidence" value="ECO:0007669"/>
    <property type="project" value="TreeGrafter"/>
</dbReference>
<dbReference type="AlphaFoldDB" id="A0A0N4ZE49"/>
<evidence type="ECO:0000313" key="6">
    <source>
        <dbReference type="WBParaSite" id="PTRK_0000588300.1"/>
    </source>
</evidence>
<evidence type="ECO:0000256" key="2">
    <source>
        <dbReference type="PROSITE-ProRule" id="PRU00285"/>
    </source>
</evidence>
<dbReference type="InterPro" id="IPR001436">
    <property type="entry name" value="Alpha-crystallin/sHSP_animal"/>
</dbReference>
<dbReference type="STRING" id="131310.A0A0N4ZE49"/>
<dbReference type="InterPro" id="IPR008978">
    <property type="entry name" value="HSP20-like_chaperone"/>
</dbReference>
<evidence type="ECO:0000313" key="5">
    <source>
        <dbReference type="Proteomes" id="UP000038045"/>
    </source>
</evidence>
<reference evidence="6" key="1">
    <citation type="submission" date="2017-02" db="UniProtKB">
        <authorList>
            <consortium name="WormBaseParasite"/>
        </authorList>
    </citation>
    <scope>IDENTIFICATION</scope>
</reference>
<feature type="domain" description="SHSP" evidence="4">
    <location>
        <begin position="52"/>
        <end position="160"/>
    </location>
</feature>
<name>A0A0N4ZE49_PARTI</name>
<dbReference type="GO" id="GO:0051082">
    <property type="term" value="F:unfolded protein binding"/>
    <property type="evidence" value="ECO:0007669"/>
    <property type="project" value="TreeGrafter"/>
</dbReference>
<dbReference type="PRINTS" id="PR00299">
    <property type="entry name" value="ACRYSTALLIN"/>
</dbReference>
<protein>
    <submittedName>
        <fullName evidence="6">SHSP domain-containing protein</fullName>
    </submittedName>
</protein>
<keyword evidence="1" id="KW-0346">Stress response</keyword>
<dbReference type="GO" id="GO:0005737">
    <property type="term" value="C:cytoplasm"/>
    <property type="evidence" value="ECO:0007669"/>
    <property type="project" value="TreeGrafter"/>
</dbReference>
<accession>A0A0N4ZE49</accession>